<evidence type="ECO:0000313" key="1">
    <source>
        <dbReference type="EMBL" id="KAK2968101.1"/>
    </source>
</evidence>
<sequence length="82" mass="8498">GRVGCRPQLVVGTVVEVLDIVGVGDGGGTGDDGGMPATMTRLVNVVRPCWISALEPFNGMWHLSENGKPCGHFDAVVIAHNG</sequence>
<gene>
    <name evidence="1" type="ORF">RJ640_000074</name>
</gene>
<organism evidence="1 2">
    <name type="scientific">Escallonia rubra</name>
    <dbReference type="NCBI Taxonomy" id="112253"/>
    <lineage>
        <taxon>Eukaryota</taxon>
        <taxon>Viridiplantae</taxon>
        <taxon>Streptophyta</taxon>
        <taxon>Embryophyta</taxon>
        <taxon>Tracheophyta</taxon>
        <taxon>Spermatophyta</taxon>
        <taxon>Magnoliopsida</taxon>
        <taxon>eudicotyledons</taxon>
        <taxon>Gunneridae</taxon>
        <taxon>Pentapetalae</taxon>
        <taxon>asterids</taxon>
        <taxon>campanulids</taxon>
        <taxon>Escalloniales</taxon>
        <taxon>Escalloniaceae</taxon>
        <taxon>Escallonia</taxon>
    </lineage>
</organism>
<dbReference type="EMBL" id="JAVXUO010002944">
    <property type="protein sequence ID" value="KAK2968101.1"/>
    <property type="molecule type" value="Genomic_DNA"/>
</dbReference>
<evidence type="ECO:0000313" key="2">
    <source>
        <dbReference type="Proteomes" id="UP001187471"/>
    </source>
</evidence>
<feature type="non-terminal residue" evidence="1">
    <location>
        <position position="82"/>
    </location>
</feature>
<comment type="caution">
    <text evidence="1">The sequence shown here is derived from an EMBL/GenBank/DDBJ whole genome shotgun (WGS) entry which is preliminary data.</text>
</comment>
<dbReference type="Proteomes" id="UP001187471">
    <property type="component" value="Unassembled WGS sequence"/>
</dbReference>
<reference evidence="1" key="1">
    <citation type="submission" date="2022-12" db="EMBL/GenBank/DDBJ databases">
        <title>Draft genome assemblies for two species of Escallonia (Escalloniales).</title>
        <authorList>
            <person name="Chanderbali A."/>
            <person name="Dervinis C."/>
            <person name="Anghel I."/>
            <person name="Soltis D."/>
            <person name="Soltis P."/>
            <person name="Zapata F."/>
        </authorList>
    </citation>
    <scope>NUCLEOTIDE SEQUENCE</scope>
    <source>
        <strain evidence="1">UCBG92.1500</strain>
        <tissue evidence="1">Leaf</tissue>
    </source>
</reference>
<dbReference type="AlphaFoldDB" id="A0AA88U4A3"/>
<dbReference type="PANTHER" id="PTHR16128">
    <property type="entry name" value="FAD/NAD(P)-BINDING OXIDOREDUCTASE FAMILY PROTEIN"/>
    <property type="match status" value="1"/>
</dbReference>
<dbReference type="PANTHER" id="PTHR16128:SF8">
    <property type="entry name" value="EXPRESSED PROTEIN"/>
    <property type="match status" value="1"/>
</dbReference>
<accession>A0AA88U4A3</accession>
<name>A0AA88U4A3_9ASTE</name>
<proteinExistence type="predicted"/>
<keyword evidence="2" id="KW-1185">Reference proteome</keyword>
<protein>
    <submittedName>
        <fullName evidence="1">Uncharacterized protein</fullName>
    </submittedName>
</protein>